<dbReference type="Proteomes" id="UP000184016">
    <property type="component" value="Unassembled WGS sequence"/>
</dbReference>
<dbReference type="EMBL" id="FRAF01000041">
    <property type="protein sequence ID" value="SHL12598.1"/>
    <property type="molecule type" value="Genomic_DNA"/>
</dbReference>
<proteinExistence type="predicted"/>
<name>A0A1M6Y327_9BACL</name>
<evidence type="ECO:0000313" key="3">
    <source>
        <dbReference type="Proteomes" id="UP000184016"/>
    </source>
</evidence>
<gene>
    <name evidence="2" type="ORF">SAMN05443507_1419</name>
</gene>
<organism evidence="2 3">
    <name type="scientific">Alicyclobacillus tolerans</name>
    <dbReference type="NCBI Taxonomy" id="90970"/>
    <lineage>
        <taxon>Bacteria</taxon>
        <taxon>Bacillati</taxon>
        <taxon>Bacillota</taxon>
        <taxon>Bacilli</taxon>
        <taxon>Bacillales</taxon>
        <taxon>Alicyclobacillaceae</taxon>
        <taxon>Alicyclobacillus</taxon>
    </lineage>
</organism>
<feature type="signal peptide" evidence="1">
    <location>
        <begin position="1"/>
        <end position="35"/>
    </location>
</feature>
<keyword evidence="1" id="KW-0732">Signal</keyword>
<dbReference type="InterPro" id="IPR022121">
    <property type="entry name" value="Peptidase_M73_camelysin"/>
</dbReference>
<feature type="chain" id="PRO_5012952006" evidence="1">
    <location>
        <begin position="36"/>
        <end position="302"/>
    </location>
</feature>
<reference evidence="3" key="1">
    <citation type="submission" date="2016-11" db="EMBL/GenBank/DDBJ databases">
        <authorList>
            <person name="Varghese N."/>
            <person name="Submissions S."/>
        </authorList>
    </citation>
    <scope>NUCLEOTIDE SEQUENCE [LARGE SCALE GENOMIC DNA]</scope>
    <source>
        <strain evidence="3">USBA-503</strain>
    </source>
</reference>
<protein>
    <submittedName>
        <fullName evidence="2">Camelysin metallo-endopeptidase</fullName>
    </submittedName>
</protein>
<dbReference type="Pfam" id="PF12389">
    <property type="entry name" value="Peptidase_M73"/>
    <property type="match status" value="1"/>
</dbReference>
<evidence type="ECO:0000313" key="2">
    <source>
        <dbReference type="EMBL" id="SHL12598.1"/>
    </source>
</evidence>
<dbReference type="AlphaFoldDB" id="A0A1M6Y327"/>
<evidence type="ECO:0000256" key="1">
    <source>
        <dbReference type="SAM" id="SignalP"/>
    </source>
</evidence>
<sequence>MKFSMKSKIGAVAATSLAGLAMMGAGSYALFTAQAQSNTQSFGAGVVDVQTQGQGFQTFSDDHPIEFYNMVPGDYAGGIVVFHNTGSVNEIVNVLTHAHGPIFWNDGLNNGKVTTLSGFSNGHLPSNDSPVASTAESTYAEFWQPRLLANGPTVVTDNNGNSGWESVDYEDSSHNPLNEFDNYPASYTVKYQIYQSYSGYLFDDSNGGVVIQGTPASNSQIVQPKYPVTYSYRPDGFDTEMNPYSWQTIQAGKLMSGSSKIEGIVLAPGQYLVLDYRGQLPKKAGNDYQDAWANISVSLAQV</sequence>
<accession>A0A1M6Y327</accession>
<keyword evidence="3" id="KW-1185">Reference proteome</keyword>